<feature type="domain" description="PKD" evidence="7">
    <location>
        <begin position="2146"/>
        <end position="2185"/>
    </location>
</feature>
<feature type="domain" description="PKD" evidence="7">
    <location>
        <begin position="2071"/>
        <end position="2121"/>
    </location>
</feature>
<feature type="chain" id="PRO_5046006075" evidence="6">
    <location>
        <begin position="20"/>
        <end position="2868"/>
    </location>
</feature>
<evidence type="ECO:0000313" key="8">
    <source>
        <dbReference type="EMBL" id="MFC4263332.1"/>
    </source>
</evidence>
<dbReference type="Pfam" id="PF00801">
    <property type="entry name" value="PKD"/>
    <property type="match status" value="2"/>
</dbReference>
<feature type="domain" description="PKD" evidence="7">
    <location>
        <begin position="2456"/>
        <end position="2535"/>
    </location>
</feature>
<dbReference type="CDD" id="cd00146">
    <property type="entry name" value="PKD"/>
    <property type="match status" value="5"/>
</dbReference>
<dbReference type="PROSITE" id="PS50093">
    <property type="entry name" value="PKD"/>
    <property type="match status" value="10"/>
</dbReference>
<dbReference type="InterPro" id="IPR045828">
    <property type="entry name" value="PKD_Bacteroidetes"/>
</dbReference>
<dbReference type="Pfam" id="PF13585">
    <property type="entry name" value="CHU_C"/>
    <property type="match status" value="1"/>
</dbReference>
<evidence type="ECO:0000259" key="7">
    <source>
        <dbReference type="PROSITE" id="PS50093"/>
    </source>
</evidence>
<feature type="domain" description="PKD" evidence="7">
    <location>
        <begin position="99"/>
        <end position="152"/>
    </location>
</feature>
<evidence type="ECO:0000256" key="6">
    <source>
        <dbReference type="SAM" id="SignalP"/>
    </source>
</evidence>
<feature type="signal peptide" evidence="6">
    <location>
        <begin position="1"/>
        <end position="19"/>
    </location>
</feature>
<dbReference type="InterPro" id="IPR022409">
    <property type="entry name" value="PKD/Chitinase_dom"/>
</dbReference>
<name>A0ABV8QUC5_9BACT</name>
<keyword evidence="2" id="KW-0812">Transmembrane</keyword>
<dbReference type="Proteomes" id="UP001595907">
    <property type="component" value="Unassembled WGS sequence"/>
</dbReference>
<comment type="caution">
    <text evidence="8">The sequence shown here is derived from an EMBL/GenBank/DDBJ whole genome shotgun (WGS) entry which is preliminary data.</text>
</comment>
<organism evidence="8 9">
    <name type="scientific">Ferruginibacter yonginensis</name>
    <dbReference type="NCBI Taxonomy" id="1310416"/>
    <lineage>
        <taxon>Bacteria</taxon>
        <taxon>Pseudomonadati</taxon>
        <taxon>Bacteroidota</taxon>
        <taxon>Chitinophagia</taxon>
        <taxon>Chitinophagales</taxon>
        <taxon>Chitinophagaceae</taxon>
        <taxon>Ferruginibacter</taxon>
    </lineage>
</organism>
<keyword evidence="5" id="KW-0472">Membrane</keyword>
<feature type="domain" description="PKD" evidence="7">
    <location>
        <begin position="1613"/>
        <end position="1692"/>
    </location>
</feature>
<dbReference type="InterPro" id="IPR044023">
    <property type="entry name" value="Ig_7"/>
</dbReference>
<dbReference type="Pfam" id="PF19406">
    <property type="entry name" value="PKD_5"/>
    <property type="match status" value="1"/>
</dbReference>
<feature type="domain" description="PKD" evidence="7">
    <location>
        <begin position="641"/>
        <end position="694"/>
    </location>
</feature>
<keyword evidence="9" id="KW-1185">Reference proteome</keyword>
<reference evidence="9" key="1">
    <citation type="journal article" date="2019" name="Int. J. Syst. Evol. Microbiol.">
        <title>The Global Catalogue of Microorganisms (GCM) 10K type strain sequencing project: providing services to taxonomists for standard genome sequencing and annotation.</title>
        <authorList>
            <consortium name="The Broad Institute Genomics Platform"/>
            <consortium name="The Broad Institute Genome Sequencing Center for Infectious Disease"/>
            <person name="Wu L."/>
            <person name="Ma J."/>
        </authorList>
    </citation>
    <scope>NUCLEOTIDE SEQUENCE [LARGE SCALE GENOMIC DNA]</scope>
    <source>
        <strain evidence="9">CECT 8289</strain>
    </source>
</reference>
<proteinExistence type="predicted"/>
<dbReference type="InterPro" id="IPR013783">
    <property type="entry name" value="Ig-like_fold"/>
</dbReference>
<keyword evidence="4" id="KW-1133">Transmembrane helix</keyword>
<evidence type="ECO:0000256" key="4">
    <source>
        <dbReference type="ARBA" id="ARBA00022989"/>
    </source>
</evidence>
<evidence type="ECO:0000256" key="5">
    <source>
        <dbReference type="ARBA" id="ARBA00023136"/>
    </source>
</evidence>
<dbReference type="PANTHER" id="PTHR46730">
    <property type="entry name" value="POLYCYSTIN-1"/>
    <property type="match status" value="1"/>
</dbReference>
<evidence type="ECO:0000256" key="2">
    <source>
        <dbReference type="ARBA" id="ARBA00022692"/>
    </source>
</evidence>
<dbReference type="Gene3D" id="2.60.40.10">
    <property type="entry name" value="Immunoglobulins"/>
    <property type="match status" value="12"/>
</dbReference>
<evidence type="ECO:0000256" key="3">
    <source>
        <dbReference type="ARBA" id="ARBA00022737"/>
    </source>
</evidence>
<gene>
    <name evidence="8" type="ORF">ACFOWM_10610</name>
</gene>
<dbReference type="SMART" id="SM00089">
    <property type="entry name" value="PKD"/>
    <property type="match status" value="12"/>
</dbReference>
<evidence type="ECO:0000256" key="1">
    <source>
        <dbReference type="ARBA" id="ARBA00004141"/>
    </source>
</evidence>
<dbReference type="PANTHER" id="PTHR46730:SF4">
    <property type="entry name" value="POLYCYSTIC KIDNEY DISEASE PROTEIN 1-LIKE 1"/>
    <property type="match status" value="1"/>
</dbReference>
<feature type="domain" description="PKD" evidence="7">
    <location>
        <begin position="2235"/>
        <end position="2293"/>
    </location>
</feature>
<sequence length="2868" mass="299275">MKKLLLVILSVLYFVTSDAQSIGYTGDTSFCVGGSKTLTALGTGATPIAWQYSPNGNAPWVTLSNANNFIATNAGAYRLADATITNFFDTVFLTQSPLPVAAFSFTPSTGCGRTTVQFTNTSSIPAPDSIISYQWNFDDGSQSTSANPSHQFFPPPAVASAQTYNVQLVVTSNNGCTDTIVHPVTIVSGPDATLGGSPMPTPFNGQLYFIQCNTTNQATLTFFNVSATAAVNSSYTIIWGDGTPNYTNNNSWPLGAAGQITHTYMVGLYNLTFIVGTPTGCVDTTVYKVFVGSNPTGSISSPGSTIGCTGNTFSFPFANIQNNPPGTEYLIFVNDGTDTVRYTQANVPAVFTHTFNQTSCGVPPSNTFAVSYLFRNPCGETPGFIGGIRISRKSRSIFSVSPSDTVCQNTIVNINSVGDLGSSVPNIGSGPCTNGKVLWKITPSTGWTIVSGTLGNDNGFPLNPDAWTSGALNLQVIFNTPGFYDVQLISGTTLCGFDSTTRRICVNPQPIANFNVNQSIGCAPLLVNTINTSNTVANCGANTFSWNVTYTPTAGCLPNTSNYVYLNGTSATSANPQFQFNNPGVYTISLITIAPRAACSSAVVVQQIIVKGKPQAAIASIPNTCANLTVVPTLTTSCYVTNATYDWTFTGGTPSMANTQNPGAVTFNNPGTYAINVAVTNECGVTNATQNVIIKPVPTVQPTDDKTYCAGAASGNINFTGTIPGTVFTWTNNNTTIGLGASGTGNIPSFTTTNNTTVPKVAMIIVTPTFNGCVGVKDTFYITVNPVPIINVIPNQSLCEGANTTAINFSGNIATAVYSWTNNNTAIGLAANGTGNIPSFTAINNTNAPIIATITVTATYNNAGLTCNGNTRTFTITVNPTPTLTQPNDISVCAGTNVVSTSFTATPIGTNFSWTNDNINIGLGTSGNGAIPAFTATNNTNAPITANIIVTPNYAGCVGNAQSFTITVNPSPVINFSAVNQTICSGTTTNAINISTATAGATISWVCNPPTGITGVITSGSNVIPTQTLINTTNAPITVNYIATATTSGNSICSGQSATYSIIVNPIANVASIVDKVYCNNANSGNINFSSTITGTTYNWVNDNTAIGLAASGVGNINNFLATNASSSPITANITVTPSFTNAGVTCTGNAQSFSITVNPSPNVVQPTNQVICNGALTSAILFSGSTNGTIYNWVNNQPSIGLPASGTGNIASFTAVNNGTIPVVASITVTPSYTNAGVTCTGTPRTFNITVNPTATVNQPAPVTICNGQTSSVINFSGTANTQYSWVNDNTSIGLAVGGSGAIPTFTAINNTNTVVTANITVTPTYTNAGVSCVGNSKTFTITVQPAVTVNAINNQQLCNGSATSAIVFSGNGVSNVTYSWVNSNTSIGLAASGLGNITSFTATNTTNVTQIATITVTPIANGCTGAAQSFTITVYPSPAAPLVTTPINYCAGATAVPLTATALNNHSLIWYANATGGLPLSTAPTPNTATVGIQTFYVSQINNTTQCESPRAAITVIVNNTPQINVVSSNPTSCIGSNGTITINGLTANTLYTVHYTFNNTPFNTNATANGSGQIIINNLIAGTYSNIYVTLSQCNSNIVSSITLNNPLPPTAPSISNNGPLCVGQTLQLTATASATPNVVYTWTGPNGFTSNLQNPTIANITNTMAGVYSLFITVNNCASTTVSTTVVVNTLPAKPTVVTPVQYCIGATAAPISATATNGGTLLYYTSATGGVGSTVAPTPPTNNITTINYYVSQVNSVGCEGPRDTIKVKINPNAVAQFVPTTTIKCPPFIITPAVIGLQTYPLNNSTYQWYANNIFIGSGATFPGYTISNPNDSVKIKLVALSLFGCKNDSITKTFYTYDLPQGGFTLSQNVGCGPLTVQFTNTTANINSFTYLWDFGNGQTSTSSNPGAVTFATNPTYFDTTYNVRLFVYANCDTQIITKPITVKSKPKALFVPSTTTGCSPVTITFQNNSLGIVNQYNWDFGDGTVLSSTNNNSVQHTYNTGIVDTFRVQLIAVNSCGADTVYYDVIINPTNINFNLIVNGPQLFGCAPHTVAFINSTIGANNFTWNFGDGNTLTTTSGIDTIYHTFNTPGNFTVSLTAANSCTDTTTTTLIQVFAKPIPAFVASTYNTCIGNSINFTNQSTNATSYLWEFGDGTTSTLANPTHTYTTGGNFVVRLTAYSTNAPGNICDAYTERTININSITNGSLSLSANNGTCAPFNVTFTNNTLPAVSAVWNFGDGTTGNGNVVSHTYNAPGIYPVVLNVLVAGGCTFTSTDTVRVTGPSGTLQYNSGYSCLNAVVQLQATASNFNNIVWNFGDGISISSPNQTVYHAYTQPGIYVPSITVQNSALCNFNVPGLDTIKVDKIVAGFKHQAQAQCGVAAVNFTDTSYAFFGKANVRWNFGDGTIGNGFTTSHTYAAAGQYNVEMIITGNSGCTDTIAKLITVSVNSAPIATIGGPATKCINETVSFTSNVASVDAIGVMQWQLSNGASAIGSSFSYTFINAGTYTLRLVAGTVNGCFDTTYHTIVINTAPQLFATNNFTLCRGNSAQLQVTGASNYQWSPVNGLSCINCANPVAAPLVSTAYVVSAANSFGCVGTDTVVVTVLQPFDIEVPPTQNICIGSTVPLNATGAATYSWSPAQSLNNASIANPIANPTVTTNYRVIGYDGNNCFTDTAYVLVRVGQYPTVQLGPDVTLATGTQLPLTTQITNGPITQWLWTPNANLSCNTCPLPIATVKKDITYVVKVTNNFGCSATDTLKVKVFCENAQVFIPNAFTPDGDGLNDVLMVRGKGITTVKYFRIFNRWGELIFERTNFPPNTISYGWDGKIKGIPASPEVFVYTAEVTCDNGASFIYKGNSAIIK</sequence>
<dbReference type="SUPFAM" id="SSF49299">
    <property type="entry name" value="PKD domain"/>
    <property type="match status" value="12"/>
</dbReference>
<accession>A0ABV8QUC5</accession>
<dbReference type="Pfam" id="PF18911">
    <property type="entry name" value="PKD_4"/>
    <property type="match status" value="6"/>
</dbReference>
<evidence type="ECO:0000313" key="9">
    <source>
        <dbReference type="Proteomes" id="UP001595907"/>
    </source>
</evidence>
<feature type="domain" description="PKD" evidence="7">
    <location>
        <begin position="2405"/>
        <end position="2458"/>
    </location>
</feature>
<keyword evidence="3" id="KW-0677">Repeat</keyword>
<dbReference type="RefSeq" id="WP_379709743.1">
    <property type="nucleotide sequence ID" value="NZ_JBHSCZ010000002.1"/>
</dbReference>
<dbReference type="Pfam" id="PF19081">
    <property type="entry name" value="Ig_7"/>
    <property type="match status" value="2"/>
</dbReference>
<keyword evidence="6" id="KW-0732">Signal</keyword>
<dbReference type="EMBL" id="JBHSCZ010000002">
    <property type="protein sequence ID" value="MFC4263332.1"/>
    <property type="molecule type" value="Genomic_DNA"/>
</dbReference>
<comment type="subcellular location">
    <subcellularLocation>
        <location evidence="1">Membrane</location>
        <topology evidence="1">Multi-pass membrane protein</topology>
    </subcellularLocation>
</comment>
<feature type="domain" description="PKD" evidence="7">
    <location>
        <begin position="2320"/>
        <end position="2355"/>
    </location>
</feature>
<dbReference type="InterPro" id="IPR035986">
    <property type="entry name" value="PKD_dom_sf"/>
</dbReference>
<feature type="domain" description="PKD" evidence="7">
    <location>
        <begin position="1954"/>
        <end position="2008"/>
    </location>
</feature>
<dbReference type="InterPro" id="IPR000601">
    <property type="entry name" value="PKD_dom"/>
</dbReference>
<protein>
    <submittedName>
        <fullName evidence="8">PKD domain-containing protein</fullName>
    </submittedName>
</protein>